<protein>
    <submittedName>
        <fullName evidence="2">Uncharacterized protein</fullName>
    </submittedName>
</protein>
<evidence type="ECO:0000256" key="1">
    <source>
        <dbReference type="SAM" id="MobiDB-lite"/>
    </source>
</evidence>
<keyword evidence="3" id="KW-1185">Reference proteome</keyword>
<feature type="compositionally biased region" description="Basic residues" evidence="1">
    <location>
        <begin position="11"/>
        <end position="21"/>
    </location>
</feature>
<comment type="caution">
    <text evidence="2">The sequence shown here is derived from an EMBL/GenBank/DDBJ whole genome shotgun (WGS) entry which is preliminary data.</text>
</comment>
<feature type="compositionally biased region" description="Polar residues" evidence="1">
    <location>
        <begin position="25"/>
        <end position="34"/>
    </location>
</feature>
<dbReference type="OrthoDB" id="1301789at2759"/>
<organism evidence="2 3">
    <name type="scientific">Carnegiea gigantea</name>
    <dbReference type="NCBI Taxonomy" id="171969"/>
    <lineage>
        <taxon>Eukaryota</taxon>
        <taxon>Viridiplantae</taxon>
        <taxon>Streptophyta</taxon>
        <taxon>Embryophyta</taxon>
        <taxon>Tracheophyta</taxon>
        <taxon>Spermatophyta</taxon>
        <taxon>Magnoliopsida</taxon>
        <taxon>eudicotyledons</taxon>
        <taxon>Gunneridae</taxon>
        <taxon>Pentapetalae</taxon>
        <taxon>Caryophyllales</taxon>
        <taxon>Cactineae</taxon>
        <taxon>Cactaceae</taxon>
        <taxon>Cactoideae</taxon>
        <taxon>Echinocereeae</taxon>
        <taxon>Carnegiea</taxon>
    </lineage>
</organism>
<proteinExistence type="predicted"/>
<evidence type="ECO:0000313" key="2">
    <source>
        <dbReference type="EMBL" id="KAJ8421476.1"/>
    </source>
</evidence>
<dbReference type="EMBL" id="JAKOGI010002706">
    <property type="protein sequence ID" value="KAJ8421476.1"/>
    <property type="molecule type" value="Genomic_DNA"/>
</dbReference>
<dbReference type="InterPro" id="IPR036691">
    <property type="entry name" value="Endo/exonu/phosph_ase_sf"/>
</dbReference>
<evidence type="ECO:0000313" key="3">
    <source>
        <dbReference type="Proteomes" id="UP001153076"/>
    </source>
</evidence>
<gene>
    <name evidence="2" type="ORF">Cgig2_018422</name>
</gene>
<accession>A0A9Q1JIH8</accession>
<dbReference type="PANTHER" id="PTHR33710:SF64">
    <property type="entry name" value="ENDONUCLEASE_EXONUCLEASE_PHOSPHATASE DOMAIN-CONTAINING PROTEIN"/>
    <property type="match status" value="1"/>
</dbReference>
<dbReference type="PANTHER" id="PTHR33710">
    <property type="entry name" value="BNAC02G09200D PROTEIN"/>
    <property type="match status" value="1"/>
</dbReference>
<sequence>MFGHIQENCRKKTHQKIKSRVRSQEIPQEQNQTPEKAKSRGEDNFQLATKHIIRHYVPRAARPKESATLNDLLQINFYNALLEEDVIQEENLEEQRFPLWEDLMGLSQTLEDPWCVLGDFNLVLHQGERIGGLDVTDGEVKDFVACIQHCGLQEFCYEGAFFTWTNKIVWSRINRALHNELWYTFQFCDMWTKDKGFRDMVKHSLAQNQKSSKLKTLQPVLQSLKHPLKQLNLNRYADIYEQQASAI</sequence>
<dbReference type="Gene3D" id="3.60.10.10">
    <property type="entry name" value="Endonuclease/exonuclease/phosphatase"/>
    <property type="match status" value="1"/>
</dbReference>
<name>A0A9Q1JIH8_9CARY</name>
<dbReference type="AlphaFoldDB" id="A0A9Q1JIH8"/>
<dbReference type="Proteomes" id="UP001153076">
    <property type="component" value="Unassembled WGS sequence"/>
</dbReference>
<feature type="region of interest" description="Disordered" evidence="1">
    <location>
        <begin position="1"/>
        <end position="42"/>
    </location>
</feature>
<reference evidence="2" key="1">
    <citation type="submission" date="2022-04" db="EMBL/GenBank/DDBJ databases">
        <title>Carnegiea gigantea Genome sequencing and assembly v2.</title>
        <authorList>
            <person name="Copetti D."/>
            <person name="Sanderson M.J."/>
            <person name="Burquez A."/>
            <person name="Wojciechowski M.F."/>
        </authorList>
    </citation>
    <scope>NUCLEOTIDE SEQUENCE</scope>
    <source>
        <strain evidence="2">SGP5-SGP5p</strain>
        <tissue evidence="2">Aerial part</tissue>
    </source>
</reference>
<dbReference type="SUPFAM" id="SSF56219">
    <property type="entry name" value="DNase I-like"/>
    <property type="match status" value="1"/>
</dbReference>